<keyword evidence="3" id="KW-1185">Reference proteome</keyword>
<accession>A0A8J5X1G5</accession>
<sequence length="124" mass="13855">MVWKVKQIDNDQYLVEFLSKETYRVLTRLEYLGYQTFLGKRQTCSVSFPYKPDGSSIPVGDDLKGEDRLKLDKKMGGGKPQGSVDSDCSGQEDDGAVEGMKHSQNVDHTDCLSEAADKVDIPEF</sequence>
<gene>
    <name evidence="2" type="ORF">GUJ93_ZPchr0013g35781</name>
</gene>
<comment type="caution">
    <text evidence="2">The sequence shown here is derived from an EMBL/GenBank/DDBJ whole genome shotgun (WGS) entry which is preliminary data.</text>
</comment>
<evidence type="ECO:0000313" key="2">
    <source>
        <dbReference type="EMBL" id="KAG8100101.1"/>
    </source>
</evidence>
<reference evidence="2" key="1">
    <citation type="journal article" date="2021" name="bioRxiv">
        <title>Whole Genome Assembly and Annotation of Northern Wild Rice, Zizania palustris L., Supports a Whole Genome Duplication in the Zizania Genus.</title>
        <authorList>
            <person name="Haas M."/>
            <person name="Kono T."/>
            <person name="Macchietto M."/>
            <person name="Millas R."/>
            <person name="McGilp L."/>
            <person name="Shao M."/>
            <person name="Duquette J."/>
            <person name="Hirsch C.N."/>
            <person name="Kimball J."/>
        </authorList>
    </citation>
    <scope>NUCLEOTIDE SEQUENCE</scope>
    <source>
        <tissue evidence="2">Fresh leaf tissue</tissue>
    </source>
</reference>
<dbReference type="AlphaFoldDB" id="A0A8J5X1G5"/>
<dbReference type="Proteomes" id="UP000729402">
    <property type="component" value="Unassembled WGS sequence"/>
</dbReference>
<evidence type="ECO:0000256" key="1">
    <source>
        <dbReference type="SAM" id="MobiDB-lite"/>
    </source>
</evidence>
<feature type="compositionally biased region" description="Basic and acidic residues" evidence="1">
    <location>
        <begin position="99"/>
        <end position="109"/>
    </location>
</feature>
<feature type="region of interest" description="Disordered" evidence="1">
    <location>
        <begin position="72"/>
        <end position="109"/>
    </location>
</feature>
<dbReference type="EMBL" id="JAAALK010000079">
    <property type="protein sequence ID" value="KAG8100101.1"/>
    <property type="molecule type" value="Genomic_DNA"/>
</dbReference>
<protein>
    <submittedName>
        <fullName evidence="2">Uncharacterized protein</fullName>
    </submittedName>
</protein>
<evidence type="ECO:0000313" key="3">
    <source>
        <dbReference type="Proteomes" id="UP000729402"/>
    </source>
</evidence>
<proteinExistence type="predicted"/>
<reference evidence="2" key="2">
    <citation type="submission" date="2021-02" db="EMBL/GenBank/DDBJ databases">
        <authorList>
            <person name="Kimball J.A."/>
            <person name="Haas M.W."/>
            <person name="Macchietto M."/>
            <person name="Kono T."/>
            <person name="Duquette J."/>
            <person name="Shao M."/>
        </authorList>
    </citation>
    <scope>NUCLEOTIDE SEQUENCE</scope>
    <source>
        <tissue evidence="2">Fresh leaf tissue</tissue>
    </source>
</reference>
<organism evidence="2 3">
    <name type="scientific">Zizania palustris</name>
    <name type="common">Northern wild rice</name>
    <dbReference type="NCBI Taxonomy" id="103762"/>
    <lineage>
        <taxon>Eukaryota</taxon>
        <taxon>Viridiplantae</taxon>
        <taxon>Streptophyta</taxon>
        <taxon>Embryophyta</taxon>
        <taxon>Tracheophyta</taxon>
        <taxon>Spermatophyta</taxon>
        <taxon>Magnoliopsida</taxon>
        <taxon>Liliopsida</taxon>
        <taxon>Poales</taxon>
        <taxon>Poaceae</taxon>
        <taxon>BOP clade</taxon>
        <taxon>Oryzoideae</taxon>
        <taxon>Oryzeae</taxon>
        <taxon>Zizaniinae</taxon>
        <taxon>Zizania</taxon>
    </lineage>
</organism>
<name>A0A8J5X1G5_ZIZPA</name>